<evidence type="ECO:0000256" key="2">
    <source>
        <dbReference type="ARBA" id="ARBA00022448"/>
    </source>
</evidence>
<dbReference type="PATRIC" id="fig|367190.3.peg.916"/>
<evidence type="ECO:0000256" key="7">
    <source>
        <dbReference type="SAM" id="Phobius"/>
    </source>
</evidence>
<evidence type="ECO:0000259" key="8">
    <source>
        <dbReference type="PROSITE" id="PS50850"/>
    </source>
</evidence>
<feature type="transmembrane region" description="Helical" evidence="7">
    <location>
        <begin position="350"/>
        <end position="374"/>
    </location>
</feature>
<feature type="transmembrane region" description="Helical" evidence="7">
    <location>
        <begin position="259"/>
        <end position="283"/>
    </location>
</feature>
<dbReference type="AlphaFoldDB" id="A0A0T9QAM5"/>
<dbReference type="EMBL" id="CP007230">
    <property type="protein sequence ID" value="AHK18739.1"/>
    <property type="molecule type" value="Genomic_DNA"/>
</dbReference>
<dbReference type="PROSITE" id="PS00217">
    <property type="entry name" value="SUGAR_TRANSPORT_2"/>
    <property type="match status" value="1"/>
</dbReference>
<protein>
    <submittedName>
        <fullName evidence="9">ABC transporter permease</fullName>
    </submittedName>
    <submittedName>
        <fullName evidence="10">Putative transporter protein</fullName>
    </submittedName>
</protein>
<dbReference type="GO" id="GO:0005886">
    <property type="term" value="C:plasma membrane"/>
    <property type="evidence" value="ECO:0007669"/>
    <property type="project" value="UniProtKB-SubCell"/>
</dbReference>
<dbReference type="Proteomes" id="UP000038204">
    <property type="component" value="Unassembled WGS sequence"/>
</dbReference>
<comment type="subcellular location">
    <subcellularLocation>
        <location evidence="1">Cell membrane</location>
        <topology evidence="1">Multi-pass membrane protein</topology>
    </subcellularLocation>
</comment>
<feature type="domain" description="Major facilitator superfamily (MFS) profile" evidence="8">
    <location>
        <begin position="29"/>
        <end position="440"/>
    </location>
</feature>
<feature type="transmembrane region" description="Helical" evidence="7">
    <location>
        <begin position="201"/>
        <end position="220"/>
    </location>
</feature>
<dbReference type="RefSeq" id="WP_025381550.1">
    <property type="nucleotide sequence ID" value="NZ_CABIHS010000305.1"/>
</dbReference>
<keyword evidence="11" id="KW-1185">Reference proteome</keyword>
<gene>
    <name evidence="10" type="primary">proP_3</name>
    <name evidence="9" type="ORF">BF17_04880</name>
    <name evidence="10" type="ORF">ERS008667_02216</name>
</gene>
<reference evidence="9 11" key="1">
    <citation type="journal article" date="2014" name="Genome Announc.">
        <title>Genome Sequence of Yersinia similis Y228T, a Member of the Yersinia pseudotuberculosis Complex.</title>
        <authorList>
            <person name="Sprague L.D."/>
            <person name="Neubauer H."/>
        </authorList>
    </citation>
    <scope>NUCLEOTIDE SEQUENCE [LARGE SCALE GENOMIC DNA]</scope>
    <source>
        <strain evidence="9 11">228</strain>
    </source>
</reference>
<organism evidence="10 12">
    <name type="scientific">Yersinia similis</name>
    <dbReference type="NCBI Taxonomy" id="367190"/>
    <lineage>
        <taxon>Bacteria</taxon>
        <taxon>Pseudomonadati</taxon>
        <taxon>Pseudomonadota</taxon>
        <taxon>Gammaproteobacteria</taxon>
        <taxon>Enterobacterales</taxon>
        <taxon>Yersiniaceae</taxon>
        <taxon>Yersinia</taxon>
    </lineage>
</organism>
<dbReference type="PANTHER" id="PTHR43045:SF1">
    <property type="entry name" value="SHIKIMATE TRANSPORTER"/>
    <property type="match status" value="1"/>
</dbReference>
<evidence type="ECO:0000256" key="1">
    <source>
        <dbReference type="ARBA" id="ARBA00004651"/>
    </source>
</evidence>
<dbReference type="Proteomes" id="UP000019439">
    <property type="component" value="Chromosome"/>
</dbReference>
<keyword evidence="2" id="KW-0813">Transport</keyword>
<dbReference type="InterPro" id="IPR020846">
    <property type="entry name" value="MFS_dom"/>
</dbReference>
<dbReference type="Gene3D" id="1.20.1250.20">
    <property type="entry name" value="MFS general substrate transporter like domains"/>
    <property type="match status" value="2"/>
</dbReference>
<evidence type="ECO:0000313" key="10">
    <source>
        <dbReference type="EMBL" id="CNI03279.1"/>
    </source>
</evidence>
<dbReference type="CDD" id="cd17369">
    <property type="entry name" value="MFS_ShiA_like"/>
    <property type="match status" value="1"/>
</dbReference>
<feature type="transmembrane region" description="Helical" evidence="7">
    <location>
        <begin position="102"/>
        <end position="120"/>
    </location>
</feature>
<keyword evidence="6 7" id="KW-0472">Membrane</keyword>
<feature type="transmembrane region" description="Helical" evidence="7">
    <location>
        <begin position="295"/>
        <end position="313"/>
    </location>
</feature>
<feature type="transmembrane region" description="Helical" evidence="7">
    <location>
        <begin position="419"/>
        <end position="436"/>
    </location>
</feature>
<evidence type="ECO:0000256" key="5">
    <source>
        <dbReference type="ARBA" id="ARBA00022989"/>
    </source>
</evidence>
<evidence type="ECO:0000256" key="6">
    <source>
        <dbReference type="ARBA" id="ARBA00023136"/>
    </source>
</evidence>
<dbReference type="GeneID" id="96662958"/>
<dbReference type="InterPro" id="IPR005829">
    <property type="entry name" value="Sugar_transporter_CS"/>
</dbReference>
<keyword evidence="3" id="KW-1003">Cell membrane</keyword>
<keyword evidence="5 7" id="KW-1133">Transmembrane helix</keyword>
<dbReference type="InterPro" id="IPR036259">
    <property type="entry name" value="MFS_trans_sf"/>
</dbReference>
<dbReference type="PANTHER" id="PTHR43045">
    <property type="entry name" value="SHIKIMATE TRANSPORTER"/>
    <property type="match status" value="1"/>
</dbReference>
<name>A0A0T9QAM5_9GAMM</name>
<dbReference type="SUPFAM" id="SSF103473">
    <property type="entry name" value="MFS general substrate transporter"/>
    <property type="match status" value="1"/>
</dbReference>
<reference evidence="10 12" key="2">
    <citation type="submission" date="2015-03" db="EMBL/GenBank/DDBJ databases">
        <authorList>
            <person name="Murphy D."/>
        </authorList>
    </citation>
    <scope>NUCLEOTIDE SEQUENCE [LARGE SCALE GENOMIC DNA]</scope>
    <source>
        <strain evidence="10 12">Y233</strain>
    </source>
</reference>
<feature type="transmembrane region" description="Helical" evidence="7">
    <location>
        <begin position="166"/>
        <end position="189"/>
    </location>
</feature>
<evidence type="ECO:0000313" key="11">
    <source>
        <dbReference type="Proteomes" id="UP000019439"/>
    </source>
</evidence>
<dbReference type="FunFam" id="1.20.1250.20:FF:000001">
    <property type="entry name" value="Dicarboxylate MFS transporter"/>
    <property type="match status" value="1"/>
</dbReference>
<evidence type="ECO:0000313" key="12">
    <source>
        <dbReference type="Proteomes" id="UP000038204"/>
    </source>
</evidence>
<keyword evidence="4 7" id="KW-0812">Transmembrane</keyword>
<feature type="transmembrane region" description="Helical" evidence="7">
    <location>
        <begin position="126"/>
        <end position="145"/>
    </location>
</feature>
<dbReference type="EMBL" id="CQBK01000014">
    <property type="protein sequence ID" value="CNI03279.1"/>
    <property type="molecule type" value="Genomic_DNA"/>
</dbReference>
<evidence type="ECO:0000256" key="3">
    <source>
        <dbReference type="ARBA" id="ARBA00022475"/>
    </source>
</evidence>
<feature type="transmembrane region" description="Helical" evidence="7">
    <location>
        <begin position="67"/>
        <end position="90"/>
    </location>
</feature>
<sequence>MSNLDSLAVSSPKGVDSRTTVSKKSVRKVMTASIAGTIIEWYDYSLYGAAASLVINRLFFPSLSPSAAILAAFATFAVGFMARPLGGVIISHIGDKYGRKPALILSITLMGAATLALGLLPTYFDIGVWASIILVVLRLLQGFGAGAELAGAQTFVAEYVPPKERAFYTSLISASTGVAILLATGAFLLVSQLPDEAFIGWGWRIPFLFSSLLFVVAIYIRKNLDETPEYVDAMAKAEHKNKKDKVPLSALIKNSPKELIYAFLSVTGHQANGYVLSVFSLSYMANTLGMEKSDGLIALMFAVTANTIATPLMGKLADRLGPVRVFSFGAIFLFLFAFPLFWMLDTRNLFIATLGMSIAYAIGHGATSGAQGAFMANLFPTEYRFSGMALSRELNSMLVAGPTPFIAAALVTLGGGEPTYVVFYLMVCCMITLFAVQKAKKLTIHR</sequence>
<evidence type="ECO:0000313" key="9">
    <source>
        <dbReference type="EMBL" id="AHK18739.1"/>
    </source>
</evidence>
<dbReference type="PROSITE" id="PS50850">
    <property type="entry name" value="MFS"/>
    <property type="match status" value="1"/>
</dbReference>
<feature type="transmembrane region" description="Helical" evidence="7">
    <location>
        <begin position="325"/>
        <end position="344"/>
    </location>
</feature>
<dbReference type="GO" id="GO:0022857">
    <property type="term" value="F:transmembrane transporter activity"/>
    <property type="evidence" value="ECO:0007669"/>
    <property type="project" value="InterPro"/>
</dbReference>
<dbReference type="Pfam" id="PF07690">
    <property type="entry name" value="MFS_1"/>
    <property type="match status" value="1"/>
</dbReference>
<dbReference type="KEGG" id="ysi:BF17_04880"/>
<accession>A0A0T9QAM5</accession>
<dbReference type="InterPro" id="IPR011701">
    <property type="entry name" value="MFS"/>
</dbReference>
<evidence type="ECO:0000256" key="4">
    <source>
        <dbReference type="ARBA" id="ARBA00022692"/>
    </source>
</evidence>
<feature type="transmembrane region" description="Helical" evidence="7">
    <location>
        <begin position="394"/>
        <end position="413"/>
    </location>
</feature>
<proteinExistence type="predicted"/>